<dbReference type="Proteomes" id="UP001054252">
    <property type="component" value="Unassembled WGS sequence"/>
</dbReference>
<dbReference type="AlphaFoldDB" id="A0AAV5HMU4"/>
<sequence length="152" mass="16480">MCLQGFGYKEPLVGFVLLNCLSFACHSLHGFSIPCNNVSLGGSCPASLYNVPNTCKSLEETAALFSVNSNAVNRTIDGFSIAINCSCLPGHDEFILHVDYEVQPGDKWESVSSKFGSFVVEKTERTLIAFQVVTLDLLCGCSKNGDVVIYRV</sequence>
<organism evidence="1 2">
    <name type="scientific">Rubroshorea leprosula</name>
    <dbReference type="NCBI Taxonomy" id="152421"/>
    <lineage>
        <taxon>Eukaryota</taxon>
        <taxon>Viridiplantae</taxon>
        <taxon>Streptophyta</taxon>
        <taxon>Embryophyta</taxon>
        <taxon>Tracheophyta</taxon>
        <taxon>Spermatophyta</taxon>
        <taxon>Magnoliopsida</taxon>
        <taxon>eudicotyledons</taxon>
        <taxon>Gunneridae</taxon>
        <taxon>Pentapetalae</taxon>
        <taxon>rosids</taxon>
        <taxon>malvids</taxon>
        <taxon>Malvales</taxon>
        <taxon>Dipterocarpaceae</taxon>
        <taxon>Rubroshorea</taxon>
    </lineage>
</organism>
<protein>
    <submittedName>
        <fullName evidence="1">Uncharacterized protein</fullName>
    </submittedName>
</protein>
<name>A0AAV5HMU4_9ROSI</name>
<comment type="caution">
    <text evidence="1">The sequence shown here is derived from an EMBL/GenBank/DDBJ whole genome shotgun (WGS) entry which is preliminary data.</text>
</comment>
<evidence type="ECO:0000313" key="1">
    <source>
        <dbReference type="EMBL" id="GKU87244.1"/>
    </source>
</evidence>
<proteinExistence type="predicted"/>
<accession>A0AAV5HMU4</accession>
<keyword evidence="2" id="KW-1185">Reference proteome</keyword>
<dbReference type="EMBL" id="BPVZ01000002">
    <property type="protein sequence ID" value="GKU87244.1"/>
    <property type="molecule type" value="Genomic_DNA"/>
</dbReference>
<reference evidence="1 2" key="1">
    <citation type="journal article" date="2021" name="Commun. Biol.">
        <title>The genome of Shorea leprosula (Dipterocarpaceae) highlights the ecological relevance of drought in aseasonal tropical rainforests.</title>
        <authorList>
            <person name="Ng K.K.S."/>
            <person name="Kobayashi M.J."/>
            <person name="Fawcett J.A."/>
            <person name="Hatakeyama M."/>
            <person name="Paape T."/>
            <person name="Ng C.H."/>
            <person name="Ang C.C."/>
            <person name="Tnah L.H."/>
            <person name="Lee C.T."/>
            <person name="Nishiyama T."/>
            <person name="Sese J."/>
            <person name="O'Brien M.J."/>
            <person name="Copetti D."/>
            <person name="Mohd Noor M.I."/>
            <person name="Ong R.C."/>
            <person name="Putra M."/>
            <person name="Sireger I.Z."/>
            <person name="Indrioko S."/>
            <person name="Kosugi Y."/>
            <person name="Izuno A."/>
            <person name="Isagi Y."/>
            <person name="Lee S.L."/>
            <person name="Shimizu K.K."/>
        </authorList>
    </citation>
    <scope>NUCLEOTIDE SEQUENCE [LARGE SCALE GENOMIC DNA]</scope>
    <source>
        <strain evidence="1">214</strain>
    </source>
</reference>
<gene>
    <name evidence="1" type="ORF">SLEP1_g1681</name>
</gene>
<evidence type="ECO:0000313" key="2">
    <source>
        <dbReference type="Proteomes" id="UP001054252"/>
    </source>
</evidence>